<keyword evidence="4" id="KW-1185">Reference proteome</keyword>
<keyword evidence="1" id="KW-0175">Coiled coil</keyword>
<name>A0ABR8GMI7_9CYAN</name>
<reference evidence="3 4" key="1">
    <citation type="journal article" date="2020" name="ISME J.">
        <title>Comparative genomics reveals insights into cyanobacterial evolution and habitat adaptation.</title>
        <authorList>
            <person name="Chen M.Y."/>
            <person name="Teng W.K."/>
            <person name="Zhao L."/>
            <person name="Hu C.X."/>
            <person name="Zhou Y.K."/>
            <person name="Han B.P."/>
            <person name="Song L.R."/>
            <person name="Shu W.S."/>
        </authorList>
    </citation>
    <scope>NUCLEOTIDE SEQUENCE [LARGE SCALE GENOMIC DNA]</scope>
    <source>
        <strain evidence="3 4">FACHB-248</strain>
    </source>
</reference>
<dbReference type="Proteomes" id="UP000660380">
    <property type="component" value="Unassembled WGS sequence"/>
</dbReference>
<feature type="coiled-coil region" evidence="1">
    <location>
        <begin position="81"/>
        <end position="115"/>
    </location>
</feature>
<keyword evidence="2" id="KW-0472">Membrane</keyword>
<proteinExistence type="predicted"/>
<dbReference type="RefSeq" id="WP_029638022.1">
    <property type="nucleotide sequence ID" value="NZ_JACJTA010000011.1"/>
</dbReference>
<keyword evidence="2" id="KW-0812">Transmembrane</keyword>
<dbReference type="EMBL" id="JACJTA010000011">
    <property type="protein sequence ID" value="MBD2604432.1"/>
    <property type="molecule type" value="Genomic_DNA"/>
</dbReference>
<protein>
    <submittedName>
        <fullName evidence="3">Carbohydrate-binding protein</fullName>
    </submittedName>
</protein>
<keyword evidence="2" id="KW-1133">Transmembrane helix</keyword>
<feature type="transmembrane region" description="Helical" evidence="2">
    <location>
        <begin position="123"/>
        <end position="150"/>
    </location>
</feature>
<dbReference type="Gene3D" id="2.10.10.20">
    <property type="entry name" value="Carbohydrate-binding module superfamily 5/12"/>
    <property type="match status" value="1"/>
</dbReference>
<evidence type="ECO:0000256" key="1">
    <source>
        <dbReference type="SAM" id="Coils"/>
    </source>
</evidence>
<sequence length="155" mass="17824">MTLKNRTELKSLFQNNSHLSASQFAELITSLLNKKDDQFYGVWKPGQTYQKGDVVYYEGALWEMKAEKEICAQDGQQPGKSADWKSRLKELEEKVDKIQHNLEALSKEFTEYKQQMELRLQQLLKYLTLLTLGIAIALVWLFGGSIYHLFTGAAS</sequence>
<dbReference type="SUPFAM" id="SSF51055">
    <property type="entry name" value="Carbohydrate binding domain"/>
    <property type="match status" value="1"/>
</dbReference>
<comment type="caution">
    <text evidence="3">The sequence shown here is derived from an EMBL/GenBank/DDBJ whole genome shotgun (WGS) entry which is preliminary data.</text>
</comment>
<gene>
    <name evidence="3" type="ORF">H6G81_07780</name>
</gene>
<organism evidence="3 4">
    <name type="scientific">Scytonema hofmannii FACHB-248</name>
    <dbReference type="NCBI Taxonomy" id="1842502"/>
    <lineage>
        <taxon>Bacteria</taxon>
        <taxon>Bacillati</taxon>
        <taxon>Cyanobacteriota</taxon>
        <taxon>Cyanophyceae</taxon>
        <taxon>Nostocales</taxon>
        <taxon>Scytonemataceae</taxon>
        <taxon>Scytonema</taxon>
    </lineage>
</organism>
<evidence type="ECO:0000256" key="2">
    <source>
        <dbReference type="SAM" id="Phobius"/>
    </source>
</evidence>
<evidence type="ECO:0000313" key="3">
    <source>
        <dbReference type="EMBL" id="MBD2604432.1"/>
    </source>
</evidence>
<evidence type="ECO:0000313" key="4">
    <source>
        <dbReference type="Proteomes" id="UP000660380"/>
    </source>
</evidence>
<accession>A0ABR8GMI7</accession>
<dbReference type="InterPro" id="IPR036573">
    <property type="entry name" value="CBM_sf_5/12"/>
</dbReference>